<feature type="domain" description="Peptidase A1" evidence="8">
    <location>
        <begin position="56"/>
        <end position="410"/>
    </location>
</feature>
<evidence type="ECO:0000256" key="6">
    <source>
        <dbReference type="SAM" id="Phobius"/>
    </source>
</evidence>
<evidence type="ECO:0000256" key="7">
    <source>
        <dbReference type="SAM" id="SignalP"/>
    </source>
</evidence>
<dbReference type="SUPFAM" id="SSF50630">
    <property type="entry name" value="Acid proteases"/>
    <property type="match status" value="1"/>
</dbReference>
<evidence type="ECO:0000256" key="2">
    <source>
        <dbReference type="ARBA" id="ARBA00022692"/>
    </source>
</evidence>
<dbReference type="InterPro" id="IPR033121">
    <property type="entry name" value="PEPTIDASE_A1"/>
</dbReference>
<feature type="transmembrane region" description="Helical" evidence="6">
    <location>
        <begin position="486"/>
        <end position="510"/>
    </location>
</feature>
<feature type="compositionally biased region" description="Basic and acidic residues" evidence="5">
    <location>
        <begin position="637"/>
        <end position="648"/>
    </location>
</feature>
<dbReference type="AlphaFoldDB" id="A0A9W8TLF5"/>
<dbReference type="PROSITE" id="PS51767">
    <property type="entry name" value="PEPTIDASE_A1"/>
    <property type="match status" value="1"/>
</dbReference>
<comment type="caution">
    <text evidence="9">The sequence shown here is derived from an EMBL/GenBank/DDBJ whole genome shotgun (WGS) entry which is preliminary data.</text>
</comment>
<keyword evidence="2 6" id="KW-0812">Transmembrane</keyword>
<proteinExistence type="predicted"/>
<dbReference type="GO" id="GO:0071944">
    <property type="term" value="C:cell periphery"/>
    <property type="evidence" value="ECO:0007669"/>
    <property type="project" value="UniProtKB-ARBA"/>
</dbReference>
<evidence type="ECO:0000256" key="3">
    <source>
        <dbReference type="ARBA" id="ARBA00022989"/>
    </source>
</evidence>
<dbReference type="InterPro" id="IPR051694">
    <property type="entry name" value="Immunoregulatory_rcpt-like"/>
</dbReference>
<reference evidence="9" key="1">
    <citation type="submission" date="2022-07" db="EMBL/GenBank/DDBJ databases">
        <title>Genome Sequence of Xylaria arbuscula.</title>
        <authorList>
            <person name="Buettner E."/>
        </authorList>
    </citation>
    <scope>NUCLEOTIDE SEQUENCE</scope>
    <source>
        <strain evidence="9">VT107</strain>
    </source>
</reference>
<keyword evidence="10" id="KW-1185">Reference proteome</keyword>
<name>A0A9W8TLF5_9PEZI</name>
<sequence>MAVRSLPLPVSLFCYLAVFSRVAAQDPTPLEVKWSDSTYGPDGPWPAVEVTLGYDQTIALYPGREFQTFLLTSDYCNGNTTCPATAARLYNKERGQVDTTGGDSEIQWQPGPDFMNGLEVAGASATSWIDYMDIGGVTVPNVSLALLNGSYASYPDGSWYPLSAGCLGIGAPGTVNQTFTTDGPSINASLVPGWLREQNQLPSNSFSMHIGSANPAMPGSLYFGGYDQNRIVGDILTEDDDYTKAISLNDIGIRVVDGSSPWNFTSKDGLLAANNNSISAAGIKVSVDGCSPYLTLPQSTCDAIAEHLPVKYNKKLGLYIWQQDNAKYSQIVSSASALDFTFLAGSNTKHVTISVPFRHLNLTLTQPLVDTDQQYFPCYTGSTNGYTLGRAFLQDAFVGANWDAKKWWLAQAPGPNIPTAEVVTLNGNDTDITASTNDWKESWSGSWKALTTDDVQSSQTVSVPGVTSSAVSDSSSSSSSGLSTGAAAGIGVGVGVAALAIIGAALFFFFRRRKATKAELPATSDGTPDVSHATPAGSYHPTNGTPQQGYYAPVKNPAIPSPDMTMAYSHNLGPADPSVYGQQVPQHYSVGYPQPYPQPYPQQYAPAAELATENHPSELAGAELYNHPTAQGSPPSHDARLHPSDQHS</sequence>
<feature type="signal peptide" evidence="7">
    <location>
        <begin position="1"/>
        <end position="24"/>
    </location>
</feature>
<evidence type="ECO:0000259" key="8">
    <source>
        <dbReference type="PROSITE" id="PS51767"/>
    </source>
</evidence>
<feature type="region of interest" description="Disordered" evidence="5">
    <location>
        <begin position="458"/>
        <end position="479"/>
    </location>
</feature>
<protein>
    <recommendedName>
        <fullName evidence="8">Peptidase A1 domain-containing protein</fullName>
    </recommendedName>
</protein>
<evidence type="ECO:0000256" key="4">
    <source>
        <dbReference type="ARBA" id="ARBA00023136"/>
    </source>
</evidence>
<evidence type="ECO:0000313" key="9">
    <source>
        <dbReference type="EMBL" id="KAJ3572675.1"/>
    </source>
</evidence>
<dbReference type="Proteomes" id="UP001148614">
    <property type="component" value="Unassembled WGS sequence"/>
</dbReference>
<keyword evidence="4 6" id="KW-0472">Membrane</keyword>
<dbReference type="Pfam" id="PF00026">
    <property type="entry name" value="Asp"/>
    <property type="match status" value="1"/>
</dbReference>
<dbReference type="PANTHER" id="PTHR15549">
    <property type="entry name" value="PAIRED IMMUNOGLOBULIN-LIKE TYPE 2 RECEPTOR"/>
    <property type="match status" value="1"/>
</dbReference>
<keyword evidence="7" id="KW-0732">Signal</keyword>
<dbReference type="EMBL" id="JANPWZ010000745">
    <property type="protein sequence ID" value="KAJ3572675.1"/>
    <property type="molecule type" value="Genomic_DNA"/>
</dbReference>
<feature type="compositionally biased region" description="Low complexity" evidence="5">
    <location>
        <begin position="465"/>
        <end position="479"/>
    </location>
</feature>
<dbReference type="PANTHER" id="PTHR15549:SF26">
    <property type="entry name" value="AXIAL BUDDING PATTERN PROTEIN 2-RELATED"/>
    <property type="match status" value="1"/>
</dbReference>
<feature type="region of interest" description="Disordered" evidence="5">
    <location>
        <begin position="518"/>
        <end position="550"/>
    </location>
</feature>
<evidence type="ECO:0000256" key="1">
    <source>
        <dbReference type="ARBA" id="ARBA00004167"/>
    </source>
</evidence>
<dbReference type="VEuPathDB" id="FungiDB:F4678DRAFT_465209"/>
<gene>
    <name evidence="9" type="ORF">NPX13_g4966</name>
</gene>
<feature type="region of interest" description="Disordered" evidence="5">
    <location>
        <begin position="611"/>
        <end position="648"/>
    </location>
</feature>
<keyword evidence="3 6" id="KW-1133">Transmembrane helix</keyword>
<feature type="chain" id="PRO_5040778658" description="Peptidase A1 domain-containing protein" evidence="7">
    <location>
        <begin position="25"/>
        <end position="648"/>
    </location>
</feature>
<organism evidence="9 10">
    <name type="scientific">Xylaria arbuscula</name>
    <dbReference type="NCBI Taxonomy" id="114810"/>
    <lineage>
        <taxon>Eukaryota</taxon>
        <taxon>Fungi</taxon>
        <taxon>Dikarya</taxon>
        <taxon>Ascomycota</taxon>
        <taxon>Pezizomycotina</taxon>
        <taxon>Sordariomycetes</taxon>
        <taxon>Xylariomycetidae</taxon>
        <taxon>Xylariales</taxon>
        <taxon>Xylariaceae</taxon>
        <taxon>Xylaria</taxon>
    </lineage>
</organism>
<dbReference type="InterPro" id="IPR021109">
    <property type="entry name" value="Peptidase_aspartic_dom_sf"/>
</dbReference>
<dbReference type="GO" id="GO:0016020">
    <property type="term" value="C:membrane"/>
    <property type="evidence" value="ECO:0007669"/>
    <property type="project" value="UniProtKB-SubCell"/>
</dbReference>
<evidence type="ECO:0000313" key="10">
    <source>
        <dbReference type="Proteomes" id="UP001148614"/>
    </source>
</evidence>
<evidence type="ECO:0000256" key="5">
    <source>
        <dbReference type="SAM" id="MobiDB-lite"/>
    </source>
</evidence>
<comment type="subcellular location">
    <subcellularLocation>
        <location evidence="1">Membrane</location>
        <topology evidence="1">Single-pass membrane protein</topology>
    </subcellularLocation>
</comment>
<dbReference type="Gene3D" id="2.40.70.10">
    <property type="entry name" value="Acid Proteases"/>
    <property type="match status" value="2"/>
</dbReference>
<accession>A0A9W8TLF5</accession>